<feature type="transmembrane region" description="Helical" evidence="8">
    <location>
        <begin position="333"/>
        <end position="351"/>
    </location>
</feature>
<dbReference type="InterPro" id="IPR020846">
    <property type="entry name" value="MFS_dom"/>
</dbReference>
<dbReference type="PANTHER" id="PTHR42718">
    <property type="entry name" value="MAJOR FACILITATOR SUPERFAMILY MULTIDRUG TRANSPORTER MFSC"/>
    <property type="match status" value="1"/>
</dbReference>
<name>A0ABW2KLM2_9ACTN</name>
<keyword evidence="3" id="KW-1003">Cell membrane</keyword>
<evidence type="ECO:0000256" key="4">
    <source>
        <dbReference type="ARBA" id="ARBA00022692"/>
    </source>
</evidence>
<dbReference type="Gene3D" id="1.20.1250.20">
    <property type="entry name" value="MFS general substrate transporter like domains"/>
    <property type="match status" value="1"/>
</dbReference>
<feature type="transmembrane region" description="Helical" evidence="8">
    <location>
        <begin position="138"/>
        <end position="158"/>
    </location>
</feature>
<evidence type="ECO:0000256" key="2">
    <source>
        <dbReference type="ARBA" id="ARBA00022448"/>
    </source>
</evidence>
<accession>A0ABW2KLM2</accession>
<proteinExistence type="predicted"/>
<protein>
    <submittedName>
        <fullName evidence="10">MFS transporter</fullName>
    </submittedName>
</protein>
<feature type="transmembrane region" description="Helical" evidence="8">
    <location>
        <begin position="469"/>
        <end position="495"/>
    </location>
</feature>
<dbReference type="Proteomes" id="UP001596540">
    <property type="component" value="Unassembled WGS sequence"/>
</dbReference>
<evidence type="ECO:0000256" key="7">
    <source>
        <dbReference type="SAM" id="MobiDB-lite"/>
    </source>
</evidence>
<feature type="transmembrane region" description="Helical" evidence="8">
    <location>
        <begin position="200"/>
        <end position="219"/>
    </location>
</feature>
<feature type="transmembrane region" description="Helical" evidence="8">
    <location>
        <begin position="50"/>
        <end position="68"/>
    </location>
</feature>
<comment type="subcellular location">
    <subcellularLocation>
        <location evidence="1">Cell membrane</location>
        <topology evidence="1">Multi-pass membrane protein</topology>
    </subcellularLocation>
</comment>
<dbReference type="InterPro" id="IPR036259">
    <property type="entry name" value="MFS_trans_sf"/>
</dbReference>
<feature type="transmembrane region" description="Helical" evidence="8">
    <location>
        <begin position="231"/>
        <end position="246"/>
    </location>
</feature>
<gene>
    <name evidence="10" type="ORF">ACFQRF_20630</name>
</gene>
<keyword evidence="5 8" id="KW-1133">Transmembrane helix</keyword>
<feature type="transmembrane region" description="Helical" evidence="8">
    <location>
        <begin position="304"/>
        <end position="326"/>
    </location>
</feature>
<dbReference type="Gene3D" id="1.20.1720.10">
    <property type="entry name" value="Multidrug resistance protein D"/>
    <property type="match status" value="1"/>
</dbReference>
<feature type="transmembrane region" description="Helical" evidence="8">
    <location>
        <begin position="357"/>
        <end position="379"/>
    </location>
</feature>
<feature type="transmembrane region" description="Helical" evidence="8">
    <location>
        <begin position="105"/>
        <end position="126"/>
    </location>
</feature>
<keyword evidence="2" id="KW-0813">Transport</keyword>
<dbReference type="EMBL" id="JBHTBH010000010">
    <property type="protein sequence ID" value="MFC7330141.1"/>
    <property type="molecule type" value="Genomic_DNA"/>
</dbReference>
<evidence type="ECO:0000256" key="3">
    <source>
        <dbReference type="ARBA" id="ARBA00022475"/>
    </source>
</evidence>
<reference evidence="11" key="1">
    <citation type="journal article" date="2019" name="Int. J. Syst. Evol. Microbiol.">
        <title>The Global Catalogue of Microorganisms (GCM) 10K type strain sequencing project: providing services to taxonomists for standard genome sequencing and annotation.</title>
        <authorList>
            <consortium name="The Broad Institute Genomics Platform"/>
            <consortium name="The Broad Institute Genome Sequencing Center for Infectious Disease"/>
            <person name="Wu L."/>
            <person name="Ma J."/>
        </authorList>
    </citation>
    <scope>NUCLEOTIDE SEQUENCE [LARGE SCALE GENOMIC DNA]</scope>
    <source>
        <strain evidence="11">CGMCC 4.7382</strain>
    </source>
</reference>
<sequence>MESSPISRARAWATLAIACLAALLLALDLTVLHLAVPALTADLRPSATQLLWIADIYGFALGGLLVTMGNVGDRIGRKRLLLAGTSLFGVASVVTAYAPTAEALIAARALLGVAGATVMPSTLSIIRDAFTDPQERTAAVGIWSGASAAGFALGPVLGGVLLDHFWWGSVFLVNVPVVVLVVAAGAFVLPESRNPAPGRLDLLSVPLSIAGVIGVIYAVKEAAHGAPGPDAAAALVVGVTSLVVFVRRQTRLAEPLIDVRLFRRRAFAGSIGCAVVAMFANLAMSLLMAQYFQLVLGWSPLHAGLMSLPGALAGVVGGMAAAPLIASWGRARAVAVGLGLCTAGFLLYSRLGAQPDYLLLIPALLVFGMGTGLAFSVTNDTVLAVAPRKRAGAAAAISETGMEVGGALGIAVLGSVLNSAYRGTVRLPEDMPEETRRAAEDSLAAALDAAASLPPEPARAAATAAREAFLAGIGTTMTVAAVLLAVIALTALFALRGVPRVIPDEHLEPSAPGADGRTPPAAQDGEQASTAGDTPRPAHERPKPPTTSFEH</sequence>
<dbReference type="Pfam" id="PF07690">
    <property type="entry name" value="MFS_1"/>
    <property type="match status" value="1"/>
</dbReference>
<evidence type="ECO:0000313" key="11">
    <source>
        <dbReference type="Proteomes" id="UP001596540"/>
    </source>
</evidence>
<dbReference type="RefSeq" id="WP_379872779.1">
    <property type="nucleotide sequence ID" value="NZ_JBHTBH010000010.1"/>
</dbReference>
<evidence type="ECO:0000259" key="9">
    <source>
        <dbReference type="PROSITE" id="PS50850"/>
    </source>
</evidence>
<feature type="domain" description="Major facilitator superfamily (MFS) profile" evidence="9">
    <location>
        <begin position="14"/>
        <end position="502"/>
    </location>
</feature>
<evidence type="ECO:0000256" key="6">
    <source>
        <dbReference type="ARBA" id="ARBA00023136"/>
    </source>
</evidence>
<comment type="caution">
    <text evidence="10">The sequence shown here is derived from an EMBL/GenBank/DDBJ whole genome shotgun (WGS) entry which is preliminary data.</text>
</comment>
<feature type="compositionally biased region" description="Basic and acidic residues" evidence="7">
    <location>
        <begin position="536"/>
        <end position="551"/>
    </location>
</feature>
<evidence type="ECO:0000313" key="10">
    <source>
        <dbReference type="EMBL" id="MFC7330141.1"/>
    </source>
</evidence>
<dbReference type="PRINTS" id="PR01036">
    <property type="entry name" value="TCRTETB"/>
</dbReference>
<evidence type="ECO:0000256" key="8">
    <source>
        <dbReference type="SAM" id="Phobius"/>
    </source>
</evidence>
<feature type="transmembrane region" description="Helical" evidence="8">
    <location>
        <begin position="164"/>
        <end position="188"/>
    </location>
</feature>
<feature type="transmembrane region" description="Helical" evidence="8">
    <location>
        <begin position="267"/>
        <end position="292"/>
    </location>
</feature>
<dbReference type="CDD" id="cd17321">
    <property type="entry name" value="MFS_MMR_MDR_like"/>
    <property type="match status" value="1"/>
</dbReference>
<keyword evidence="11" id="KW-1185">Reference proteome</keyword>
<dbReference type="PROSITE" id="PS50850">
    <property type="entry name" value="MFS"/>
    <property type="match status" value="1"/>
</dbReference>
<feature type="transmembrane region" description="Helical" evidence="8">
    <location>
        <begin position="80"/>
        <end position="99"/>
    </location>
</feature>
<keyword evidence="6 8" id="KW-0472">Membrane</keyword>
<organism evidence="10 11">
    <name type="scientific">Marinactinospora rubrisoli</name>
    <dbReference type="NCBI Taxonomy" id="2715399"/>
    <lineage>
        <taxon>Bacteria</taxon>
        <taxon>Bacillati</taxon>
        <taxon>Actinomycetota</taxon>
        <taxon>Actinomycetes</taxon>
        <taxon>Streptosporangiales</taxon>
        <taxon>Nocardiopsidaceae</taxon>
        <taxon>Marinactinospora</taxon>
    </lineage>
</organism>
<evidence type="ECO:0000256" key="5">
    <source>
        <dbReference type="ARBA" id="ARBA00022989"/>
    </source>
</evidence>
<evidence type="ECO:0000256" key="1">
    <source>
        <dbReference type="ARBA" id="ARBA00004651"/>
    </source>
</evidence>
<dbReference type="InterPro" id="IPR011701">
    <property type="entry name" value="MFS"/>
</dbReference>
<keyword evidence="4 8" id="KW-0812">Transmembrane</keyword>
<feature type="region of interest" description="Disordered" evidence="7">
    <location>
        <begin position="506"/>
        <end position="551"/>
    </location>
</feature>
<dbReference type="PANTHER" id="PTHR42718:SF47">
    <property type="entry name" value="METHYL VIOLOGEN RESISTANCE PROTEIN SMVA"/>
    <property type="match status" value="1"/>
</dbReference>
<dbReference type="SUPFAM" id="SSF103473">
    <property type="entry name" value="MFS general substrate transporter"/>
    <property type="match status" value="1"/>
</dbReference>